<dbReference type="EMBL" id="JACWMY010000012">
    <property type="protein sequence ID" value="MBD1366377.1"/>
    <property type="molecule type" value="Genomic_DNA"/>
</dbReference>
<sequence>MKWKLKPNEVISYKAYIKDISPKGAKKMAFGEMFKGAGGDSTNKEGSAMQQMMEQMQSLAPEYYIASLTENKKDLIDIELNAKKGQKKPVDSAQAGFALLMNAMESAPMLRGAIGEDGSIKSFYLKNDQKNVLALFFQLPARPVKIGDEWHIETQFTNMDQSFKCDSSFHKNVVKVTNIENIGGDKVVTLAYDIVEYASGVFSFPFAPPGMGDKKGVNTLYKTVYKATARFSVEKGKWLSYEGEMQTTITGIMESETTQRYALAP</sequence>
<reference evidence="1 2" key="1">
    <citation type="submission" date="2020-09" db="EMBL/GenBank/DDBJ databases">
        <title>Novel species of Mucilaginibacter isolated from a glacier on the Tibetan Plateau.</title>
        <authorList>
            <person name="Liu Q."/>
            <person name="Xin Y.-H."/>
        </authorList>
    </citation>
    <scope>NUCLEOTIDE SEQUENCE [LARGE SCALE GENOMIC DNA]</scope>
    <source>
        <strain evidence="1 2">ZT4R22</strain>
    </source>
</reference>
<evidence type="ECO:0000313" key="1">
    <source>
        <dbReference type="EMBL" id="MBD1366377.1"/>
    </source>
</evidence>
<dbReference type="Proteomes" id="UP000606600">
    <property type="component" value="Unassembled WGS sequence"/>
</dbReference>
<keyword evidence="2" id="KW-1185">Reference proteome</keyword>
<proteinExistence type="predicted"/>
<accession>A0ABR7WYN1</accession>
<dbReference type="RefSeq" id="WP_191191022.1">
    <property type="nucleotide sequence ID" value="NZ_JACWMY010000012.1"/>
</dbReference>
<protein>
    <recommendedName>
        <fullName evidence="3">GLPGLI family protein</fullName>
    </recommendedName>
</protein>
<comment type="caution">
    <text evidence="1">The sequence shown here is derived from an EMBL/GenBank/DDBJ whole genome shotgun (WGS) entry which is preliminary data.</text>
</comment>
<evidence type="ECO:0000313" key="2">
    <source>
        <dbReference type="Proteomes" id="UP000606600"/>
    </source>
</evidence>
<gene>
    <name evidence="1" type="ORF">IDJ77_21365</name>
</gene>
<name>A0ABR7WYN1_9SPHI</name>
<organism evidence="1 2">
    <name type="scientific">Mucilaginibacter pankratovii</name>
    <dbReference type="NCBI Taxonomy" id="2772110"/>
    <lineage>
        <taxon>Bacteria</taxon>
        <taxon>Pseudomonadati</taxon>
        <taxon>Bacteroidota</taxon>
        <taxon>Sphingobacteriia</taxon>
        <taxon>Sphingobacteriales</taxon>
        <taxon>Sphingobacteriaceae</taxon>
        <taxon>Mucilaginibacter</taxon>
    </lineage>
</organism>
<evidence type="ECO:0008006" key="3">
    <source>
        <dbReference type="Google" id="ProtNLM"/>
    </source>
</evidence>